<proteinExistence type="predicted"/>
<dbReference type="InterPro" id="IPR018723">
    <property type="entry name" value="DUF2254_membrane"/>
</dbReference>
<evidence type="ECO:0000256" key="1">
    <source>
        <dbReference type="SAM" id="Phobius"/>
    </source>
</evidence>
<keyword evidence="1" id="KW-1133">Transmembrane helix</keyword>
<feature type="transmembrane region" description="Helical" evidence="1">
    <location>
        <begin position="40"/>
        <end position="64"/>
    </location>
</feature>
<organism evidence="2 3">
    <name type="scientific">Planomonospora parontospora subsp. parontospora</name>
    <dbReference type="NCBI Taxonomy" id="97194"/>
    <lineage>
        <taxon>Bacteria</taxon>
        <taxon>Bacillati</taxon>
        <taxon>Actinomycetota</taxon>
        <taxon>Actinomycetes</taxon>
        <taxon>Streptosporangiales</taxon>
        <taxon>Streptosporangiaceae</taxon>
        <taxon>Planomonospora</taxon>
    </lineage>
</organism>
<feature type="transmembrane region" description="Helical" evidence="1">
    <location>
        <begin position="84"/>
        <end position="103"/>
    </location>
</feature>
<evidence type="ECO:0000313" key="2">
    <source>
        <dbReference type="EMBL" id="GII13003.1"/>
    </source>
</evidence>
<keyword evidence="3" id="KW-1185">Reference proteome</keyword>
<keyword evidence="1" id="KW-0812">Transmembrane</keyword>
<evidence type="ECO:0008006" key="4">
    <source>
        <dbReference type="Google" id="ProtNLM"/>
    </source>
</evidence>
<reference evidence="2 3" key="1">
    <citation type="submission" date="2021-01" db="EMBL/GenBank/DDBJ databases">
        <title>Whole genome shotgun sequence of Planomonospora parontospora subsp. parontospora NBRC 13880.</title>
        <authorList>
            <person name="Komaki H."/>
            <person name="Tamura T."/>
        </authorList>
    </citation>
    <scope>NUCLEOTIDE SEQUENCE [LARGE SCALE GENOMIC DNA]</scope>
    <source>
        <strain evidence="2 3">NBRC 13880</strain>
    </source>
</reference>
<accession>A0ABQ4HLK0</accession>
<dbReference type="EMBL" id="BOOL01000084">
    <property type="protein sequence ID" value="GII13003.1"/>
    <property type="molecule type" value="Genomic_DNA"/>
</dbReference>
<feature type="transmembrane region" description="Helical" evidence="1">
    <location>
        <begin position="123"/>
        <end position="144"/>
    </location>
</feature>
<name>A0ABQ4HLK0_9ACTN</name>
<gene>
    <name evidence="2" type="ORF">Ppa06_68010</name>
</gene>
<evidence type="ECO:0000313" key="3">
    <source>
        <dbReference type="Proteomes" id="UP000633041"/>
    </source>
</evidence>
<comment type="caution">
    <text evidence="2">The sequence shown here is derived from an EMBL/GenBank/DDBJ whole genome shotgun (WGS) entry which is preliminary data.</text>
</comment>
<protein>
    <recommendedName>
        <fullName evidence="4">DUF2254 domain-containing protein</fullName>
    </recommendedName>
</protein>
<dbReference type="Proteomes" id="UP000633041">
    <property type="component" value="Unassembled WGS sequence"/>
</dbReference>
<keyword evidence="1" id="KW-0472">Membrane</keyword>
<dbReference type="Pfam" id="PF10011">
    <property type="entry name" value="DUF2254"/>
    <property type="match status" value="1"/>
</dbReference>
<sequence length="426" mass="45131">MGVAALLGVGLPLVDARVIGGLPAKVTAFLFSGGPEAARTVLSVIAGSLITVTSLTFSLTVVTLQLASSQYSPRLLRTFAQDRFVHVTLALLLSTFTYSVTVLRTVRASLDDQTAFVPQLSVTVAYLLALASVVGLVVFLAHLARQIRVESLLHSVHAEAVETMRRCTDAKEQPAASTPVTPVTGTVSLCAASSGFLTSVDEAALLGAAVDAGAVVVLDRLPGDSLIAGTPIAVAWPLAGTATLDRRAVTVLSERVADAVRTGFERTAAQDMAFGLRQIVDVAVKALSPGINDPTTAVHALSHASALLCEAAGRDLGPLLLRDGSGRVRVVLRRPDLPALIDLAVSQPRRYGAADPEVMGRLFTLLREVAWSTHRTEHRAALNEQLVRLCATVERQAYDDAERSRMDALARSVREAVDERWPPSDS</sequence>